<protein>
    <submittedName>
        <fullName evidence="1">Iron-regulated transcriptional activator AFT1</fullName>
    </submittedName>
</protein>
<dbReference type="EMBL" id="JBEVYD010000005">
    <property type="protein sequence ID" value="KAL3232807.1"/>
    <property type="molecule type" value="Genomic_DNA"/>
</dbReference>
<evidence type="ECO:0000313" key="1">
    <source>
        <dbReference type="EMBL" id="KAL3232807.1"/>
    </source>
</evidence>
<sequence>MNCKLRKGIHRRSLAERLICTPEKLKNAMAKNQSKLIHLDPVPHFTEKLDIKIWLQKMFFPMGIDIVIERSDKCKIIFKCKPSDYRSHEPKEFRADESEDNKRRLCPFRVRATFSTQLKKWNIVIINNGHTHELKFKPHSDEYAKFKKNLRDRGDMETLKEFEELEYKYKLNLPTENMLPGSKIVPCECGLTQEIKTLNNIYLPLKKDPILEEIDVTKFINPQGKYLKKKIKKQKISKPYDTKYIKCKPNTIREEPKIQNNLTDCAINDVNDYDCDKYFSDMLEKETYADIVDCTILNFDNFNEIDFTEMFNKSKQQEPPTKSSPIITSNVKVGVNSLVPSEASVQENLLDPELFAALGSDTSSTSIDEFIKMPHSEQSSPISPSSDSIIEVKSALDNAIGINQNEYFNKFIDFSQAVVKKPYHETNETVYNQ</sequence>
<reference evidence="1 2" key="1">
    <citation type="submission" date="2024-05" db="EMBL/GenBank/DDBJ databases">
        <title>Long read based assembly of the Candida bracarensis genome reveals expanded adhesin content.</title>
        <authorList>
            <person name="Marcet-Houben M."/>
            <person name="Ksiezopolska E."/>
            <person name="Gabaldon T."/>
        </authorList>
    </citation>
    <scope>NUCLEOTIDE SEQUENCE [LARGE SCALE GENOMIC DNA]</scope>
    <source>
        <strain evidence="1 2">CBM6</strain>
    </source>
</reference>
<proteinExistence type="predicted"/>
<evidence type="ECO:0000313" key="2">
    <source>
        <dbReference type="Proteomes" id="UP001623330"/>
    </source>
</evidence>
<name>A0ABR4NVQ9_9SACH</name>
<accession>A0ABR4NVQ9</accession>
<organism evidence="1 2">
    <name type="scientific">Nakaseomyces bracarensis</name>
    <dbReference type="NCBI Taxonomy" id="273131"/>
    <lineage>
        <taxon>Eukaryota</taxon>
        <taxon>Fungi</taxon>
        <taxon>Dikarya</taxon>
        <taxon>Ascomycota</taxon>
        <taxon>Saccharomycotina</taxon>
        <taxon>Saccharomycetes</taxon>
        <taxon>Saccharomycetales</taxon>
        <taxon>Saccharomycetaceae</taxon>
        <taxon>Nakaseomyces</taxon>
    </lineage>
</organism>
<dbReference type="Proteomes" id="UP001623330">
    <property type="component" value="Unassembled WGS sequence"/>
</dbReference>
<dbReference type="InterPro" id="IPR014842">
    <property type="entry name" value="AFT"/>
</dbReference>
<comment type="caution">
    <text evidence="1">The sequence shown here is derived from an EMBL/GenBank/DDBJ whole genome shotgun (WGS) entry which is preliminary data.</text>
</comment>
<gene>
    <name evidence="1" type="ORF">RNJ44_04723</name>
</gene>
<dbReference type="Pfam" id="PF08731">
    <property type="entry name" value="AFT"/>
    <property type="match status" value="1"/>
</dbReference>
<keyword evidence="2" id="KW-1185">Reference proteome</keyword>